<keyword evidence="5" id="KW-1185">Reference proteome</keyword>
<dbReference type="RefSeq" id="WP_096803989.1">
    <property type="nucleotide sequence ID" value="NZ_CP023563.1"/>
</dbReference>
<evidence type="ECO:0000313" key="4">
    <source>
        <dbReference type="EMBL" id="ATG52881.1"/>
    </source>
</evidence>
<feature type="compositionally biased region" description="Low complexity" evidence="1">
    <location>
        <begin position="69"/>
        <end position="78"/>
    </location>
</feature>
<evidence type="ECO:0000256" key="2">
    <source>
        <dbReference type="SAM" id="Phobius"/>
    </source>
</evidence>
<feature type="transmembrane region" description="Helical" evidence="2">
    <location>
        <begin position="423"/>
        <end position="450"/>
    </location>
</feature>
<dbReference type="InterPro" id="IPR057697">
    <property type="entry name" value="DUF7937"/>
</dbReference>
<feature type="transmembrane region" description="Helical" evidence="2">
    <location>
        <begin position="298"/>
        <end position="322"/>
    </location>
</feature>
<keyword evidence="2" id="KW-1133">Transmembrane helix</keyword>
<dbReference type="Pfam" id="PF25592">
    <property type="entry name" value="DUF7937"/>
    <property type="match status" value="1"/>
</dbReference>
<organism evidence="4 5">
    <name type="scientific">Brachybacterium vulturis</name>
    <dbReference type="NCBI Taxonomy" id="2017484"/>
    <lineage>
        <taxon>Bacteria</taxon>
        <taxon>Bacillati</taxon>
        <taxon>Actinomycetota</taxon>
        <taxon>Actinomycetes</taxon>
        <taxon>Micrococcales</taxon>
        <taxon>Dermabacteraceae</taxon>
        <taxon>Brachybacterium</taxon>
    </lineage>
</organism>
<dbReference type="Proteomes" id="UP000218165">
    <property type="component" value="Chromosome"/>
</dbReference>
<protein>
    <recommendedName>
        <fullName evidence="3">DUF7937 domain-containing protein</fullName>
    </recommendedName>
</protein>
<name>A0A291GRK5_9MICO</name>
<feature type="region of interest" description="Disordered" evidence="1">
    <location>
        <begin position="1"/>
        <end position="30"/>
    </location>
</feature>
<feature type="transmembrane region" description="Helical" evidence="2">
    <location>
        <begin position="462"/>
        <end position="481"/>
    </location>
</feature>
<evidence type="ECO:0000256" key="1">
    <source>
        <dbReference type="SAM" id="MobiDB-lite"/>
    </source>
</evidence>
<dbReference type="EMBL" id="CP023563">
    <property type="protein sequence ID" value="ATG52881.1"/>
    <property type="molecule type" value="Genomic_DNA"/>
</dbReference>
<dbReference type="AlphaFoldDB" id="A0A291GRK5"/>
<feature type="transmembrane region" description="Helical" evidence="2">
    <location>
        <begin position="328"/>
        <end position="350"/>
    </location>
</feature>
<sequence>MDRERHEDDPQGADWIFAADDPHDLPTDRLPDRAEFDRYATPLLARRGADPALPPGENETVDLSGLDLEAPAAEPAAATGAIPMLGPDGDPVLATEREDAEEREAEGGPVDDEALVAPLARPGAVSYARSGTTPNREDGDEIPWNGFVLPDRFQELGVFDTLRDVAALICLAAALTTTFTLALSPLLELLGKIAIGWALLALLLVHVLRWAPRTPALPAVRGLRIIGMLPALATAVTVVVADLVLSLPELFASLPEGPPLGIGIGVSLLLLGSILGIEPRAHEGYVPQAPARRAARSLLIGVGIAAAVALLIALVMIVGRIFTTGWPYSLIAFANTVISALLLGIVLVSALRRERSWYVLSTAVVAALVIAALADNTLELQFAAPLSFASGFVYLPFLVAAFGLMISRSFVRSMPVSFRRTDWLVYCVRAFEFSALMHAAAVLWHLLAAIAALGGRAPGSPVLHLIDAVVCVCFVVVSLFGRTSLLSRPAVSARASGVVAGLILVVVGFLDVIVNSLAMAAGAGLVTGGTALAIGLAVALMLTVPAPVRDEFGSPDVTRMFADFRARDGGSPSLLDRVPDITAETAQRKTFPGR</sequence>
<accession>A0A291GRK5</accession>
<feature type="transmembrane region" description="Helical" evidence="2">
    <location>
        <begin position="259"/>
        <end position="277"/>
    </location>
</feature>
<evidence type="ECO:0000259" key="3">
    <source>
        <dbReference type="Pfam" id="PF25592"/>
    </source>
</evidence>
<keyword evidence="2" id="KW-0472">Membrane</keyword>
<feature type="domain" description="DUF7937" evidence="3">
    <location>
        <begin position="160"/>
        <end position="551"/>
    </location>
</feature>
<evidence type="ECO:0000313" key="5">
    <source>
        <dbReference type="Proteomes" id="UP000218165"/>
    </source>
</evidence>
<feature type="transmembrane region" description="Helical" evidence="2">
    <location>
        <begin position="357"/>
        <end position="374"/>
    </location>
</feature>
<feature type="transmembrane region" description="Helical" evidence="2">
    <location>
        <begin position="165"/>
        <end position="187"/>
    </location>
</feature>
<feature type="transmembrane region" description="Helical" evidence="2">
    <location>
        <begin position="386"/>
        <end position="411"/>
    </location>
</feature>
<proteinExistence type="predicted"/>
<feature type="transmembrane region" description="Helical" evidence="2">
    <location>
        <begin position="193"/>
        <end position="211"/>
    </location>
</feature>
<feature type="transmembrane region" description="Helical" evidence="2">
    <location>
        <begin position="493"/>
        <end position="514"/>
    </location>
</feature>
<feature type="transmembrane region" description="Helical" evidence="2">
    <location>
        <begin position="223"/>
        <end position="247"/>
    </location>
</feature>
<dbReference type="KEGG" id="brz:CFK38_16150"/>
<feature type="transmembrane region" description="Helical" evidence="2">
    <location>
        <begin position="520"/>
        <end position="542"/>
    </location>
</feature>
<keyword evidence="2" id="KW-0812">Transmembrane</keyword>
<gene>
    <name evidence="4" type="ORF">CFK38_16150</name>
</gene>
<dbReference type="OrthoDB" id="4789389at2"/>
<feature type="compositionally biased region" description="Basic and acidic residues" evidence="1">
    <location>
        <begin position="20"/>
        <end position="30"/>
    </location>
</feature>
<reference evidence="5" key="1">
    <citation type="submission" date="2017-09" db="EMBL/GenBank/DDBJ databases">
        <title>Brachybacterium sp. VM2412.</title>
        <authorList>
            <person name="Tak E.J."/>
            <person name="Bae J.-W."/>
        </authorList>
    </citation>
    <scope>NUCLEOTIDE SEQUENCE [LARGE SCALE GENOMIC DNA]</scope>
    <source>
        <strain evidence="5">VM2412</strain>
    </source>
</reference>
<feature type="region of interest" description="Disordered" evidence="1">
    <location>
        <begin position="45"/>
        <end position="92"/>
    </location>
</feature>